<geneLocation type="plasmid" evidence="2 3">
    <name>pLLRS-1</name>
</geneLocation>
<reference evidence="2 3" key="1">
    <citation type="journal article" date="2021" name="Phytopathology">
        <title>Complete genome sequence of Ralstonia syzygii subsp. indonesiensis strain LLRS-1, isolated from wilted tobacco in China.</title>
        <authorList>
            <person name="Lu C.H."/>
            <person name="Li J.Y."/>
            <person name="Mi M.G."/>
            <person name="Lin Z.L."/>
            <person name="Jiang N."/>
            <person name="Gai X."/>
            <person name="Ma J.H."/>
            <person name="Lei L.P."/>
            <person name="Xia Z.Y."/>
        </authorList>
    </citation>
    <scope>NUCLEOTIDE SEQUENCE [LARGE SCALE GENOMIC DNA]</scope>
    <source>
        <strain evidence="2 3">LLRS-1</strain>
    </source>
</reference>
<feature type="region of interest" description="Disordered" evidence="1">
    <location>
        <begin position="1"/>
        <end position="62"/>
    </location>
</feature>
<evidence type="ECO:0000256" key="1">
    <source>
        <dbReference type="SAM" id="MobiDB-lite"/>
    </source>
</evidence>
<evidence type="ECO:0008006" key="4">
    <source>
        <dbReference type="Google" id="ProtNLM"/>
    </source>
</evidence>
<dbReference type="EMBL" id="CP046730">
    <property type="protein sequence ID" value="QUP56581.1"/>
    <property type="molecule type" value="Genomic_DNA"/>
</dbReference>
<protein>
    <recommendedName>
        <fullName evidence="4">Type III effector protein</fullName>
    </recommendedName>
</protein>
<gene>
    <name evidence="2" type="ORF">GO998_23275</name>
</gene>
<sequence>MKKISTTAPSTSRIHVAEEDTSPRPNNRTRSLDEVSQNAPRADQALRNALPRRPAQTDPDVQQAAETLWAMHHSGTKS</sequence>
<dbReference type="Proteomes" id="UP000677898">
    <property type="component" value="Plasmid pLLRS-1"/>
</dbReference>
<evidence type="ECO:0000313" key="2">
    <source>
        <dbReference type="EMBL" id="QUP56581.1"/>
    </source>
</evidence>
<proteinExistence type="predicted"/>
<keyword evidence="3" id="KW-1185">Reference proteome</keyword>
<keyword evidence="2" id="KW-0614">Plasmid</keyword>
<feature type="compositionally biased region" description="Polar residues" evidence="1">
    <location>
        <begin position="1"/>
        <end position="13"/>
    </location>
</feature>
<feature type="compositionally biased region" description="Polar residues" evidence="1">
    <location>
        <begin position="23"/>
        <end position="39"/>
    </location>
</feature>
<accession>A0ABX7ZMJ3</accession>
<dbReference type="RefSeq" id="WP_211905367.1">
    <property type="nucleotide sequence ID" value="NZ_CP046730.1"/>
</dbReference>
<name>A0ABX7ZMJ3_9RALS</name>
<organism evidence="2 3">
    <name type="scientific">Ralstonia syzygii</name>
    <dbReference type="NCBI Taxonomy" id="28097"/>
    <lineage>
        <taxon>Bacteria</taxon>
        <taxon>Pseudomonadati</taxon>
        <taxon>Pseudomonadota</taxon>
        <taxon>Betaproteobacteria</taxon>
        <taxon>Burkholderiales</taxon>
        <taxon>Burkholderiaceae</taxon>
        <taxon>Ralstonia</taxon>
        <taxon>Ralstonia solanacearum species complex</taxon>
    </lineage>
</organism>
<evidence type="ECO:0000313" key="3">
    <source>
        <dbReference type="Proteomes" id="UP000677898"/>
    </source>
</evidence>